<gene>
    <name evidence="1" type="ORF">E5K04_09870</name>
</gene>
<keyword evidence="2" id="KW-1185">Reference proteome</keyword>
<dbReference type="PANTHER" id="PTHR37691">
    <property type="entry name" value="BLR3518 PROTEIN"/>
    <property type="match status" value="1"/>
</dbReference>
<dbReference type="PANTHER" id="PTHR37691:SF1">
    <property type="entry name" value="BLR3518 PROTEIN"/>
    <property type="match status" value="1"/>
</dbReference>
<dbReference type="SUPFAM" id="SSF75169">
    <property type="entry name" value="DsrEFH-like"/>
    <property type="match status" value="1"/>
</dbReference>
<reference evidence="1 2" key="1">
    <citation type="submission" date="2019-04" db="EMBL/GenBank/DDBJ databases">
        <title>Crenobacter sp. nov.</title>
        <authorList>
            <person name="Shi S."/>
        </authorList>
    </citation>
    <scope>NUCLEOTIDE SEQUENCE [LARGE SCALE GENOMIC DNA]</scope>
    <source>
        <strain evidence="1 2">GY 70310</strain>
    </source>
</reference>
<dbReference type="EMBL" id="STGJ01000010">
    <property type="protein sequence ID" value="TIC82057.1"/>
    <property type="molecule type" value="Genomic_DNA"/>
</dbReference>
<organism evidence="1 2">
    <name type="scientific">Crenobacter intestini</name>
    <dbReference type="NCBI Taxonomy" id="2563443"/>
    <lineage>
        <taxon>Bacteria</taxon>
        <taxon>Pseudomonadati</taxon>
        <taxon>Pseudomonadota</taxon>
        <taxon>Betaproteobacteria</taxon>
        <taxon>Neisseriales</taxon>
        <taxon>Neisseriaceae</taxon>
        <taxon>Crenobacter</taxon>
    </lineage>
</organism>
<dbReference type="RefSeq" id="WP_136553536.1">
    <property type="nucleotide sequence ID" value="NZ_STGJ01000010.1"/>
</dbReference>
<name>A0A4T0UTG5_9NEIS</name>
<accession>A0A4T0UTG5</accession>
<dbReference type="InterPro" id="IPR027396">
    <property type="entry name" value="DsrEFH-like"/>
</dbReference>
<protein>
    <submittedName>
        <fullName evidence="1">Uncharacterized protein</fullName>
    </submittedName>
</protein>
<dbReference type="OrthoDB" id="8776505at2"/>
<dbReference type="AlphaFoldDB" id="A0A4T0UTG5"/>
<comment type="caution">
    <text evidence="1">The sequence shown here is derived from an EMBL/GenBank/DDBJ whole genome shotgun (WGS) entry which is preliminary data.</text>
</comment>
<dbReference type="Gene3D" id="3.40.1260.10">
    <property type="entry name" value="DsrEFH-like"/>
    <property type="match status" value="1"/>
</dbReference>
<proteinExistence type="predicted"/>
<evidence type="ECO:0000313" key="1">
    <source>
        <dbReference type="EMBL" id="TIC82057.1"/>
    </source>
</evidence>
<dbReference type="InterPro" id="IPR003787">
    <property type="entry name" value="Sulphur_relay_DsrE/F-like"/>
</dbReference>
<evidence type="ECO:0000313" key="2">
    <source>
        <dbReference type="Proteomes" id="UP000308891"/>
    </source>
</evidence>
<sequence length="116" mass="12239">MFKAAFHVDHQDLQVFGMALGNIRHTLEAVSGQGQPFELTLVVTGPAILLVRDLSGDSAALAATLAGQGLRFEVCHNAMQNFGVAREALPACCQVVPAGIVRLVELQQAGAAYIKP</sequence>
<dbReference type="Pfam" id="PF02635">
    <property type="entry name" value="DsrE"/>
    <property type="match status" value="1"/>
</dbReference>
<dbReference type="Proteomes" id="UP000308891">
    <property type="component" value="Unassembled WGS sequence"/>
</dbReference>